<proteinExistence type="predicted"/>
<dbReference type="PROSITE" id="PS51352">
    <property type="entry name" value="THIOREDOXIN_2"/>
    <property type="match status" value="1"/>
</dbReference>
<reference evidence="2 3" key="1">
    <citation type="submission" date="2020-11" db="EMBL/GenBank/DDBJ databases">
        <title>Pedobacter endophytica, an endophytic bacteria isolated form Carex pumila.</title>
        <authorList>
            <person name="Peng Y."/>
            <person name="Jiang L."/>
            <person name="Lee J."/>
        </authorList>
    </citation>
    <scope>NUCLEOTIDE SEQUENCE [LARGE SCALE GENOMIC DNA]</scope>
    <source>
        <strain evidence="2 3">JBR3-12</strain>
    </source>
</reference>
<evidence type="ECO:0000259" key="1">
    <source>
        <dbReference type="PROSITE" id="PS51352"/>
    </source>
</evidence>
<dbReference type="GO" id="GO:0016491">
    <property type="term" value="F:oxidoreductase activity"/>
    <property type="evidence" value="ECO:0007669"/>
    <property type="project" value="InterPro"/>
</dbReference>
<dbReference type="InterPro" id="IPR013766">
    <property type="entry name" value="Thioredoxin_domain"/>
</dbReference>
<dbReference type="Proteomes" id="UP000594759">
    <property type="component" value="Chromosome"/>
</dbReference>
<dbReference type="InterPro" id="IPR047262">
    <property type="entry name" value="PRX-like1"/>
</dbReference>
<dbReference type="EMBL" id="CP064939">
    <property type="protein sequence ID" value="QPH41154.1"/>
    <property type="molecule type" value="Genomic_DNA"/>
</dbReference>
<dbReference type="InterPro" id="IPR036249">
    <property type="entry name" value="Thioredoxin-like_sf"/>
</dbReference>
<organism evidence="2 3">
    <name type="scientific">Pedobacter endophyticus</name>
    <dbReference type="NCBI Taxonomy" id="2789740"/>
    <lineage>
        <taxon>Bacteria</taxon>
        <taxon>Pseudomonadati</taxon>
        <taxon>Bacteroidota</taxon>
        <taxon>Sphingobacteriia</taxon>
        <taxon>Sphingobacteriales</taxon>
        <taxon>Sphingobacteriaceae</taxon>
        <taxon>Pedobacter</taxon>
    </lineage>
</organism>
<dbReference type="Gene3D" id="3.40.30.10">
    <property type="entry name" value="Glutaredoxin"/>
    <property type="match status" value="1"/>
</dbReference>
<dbReference type="InterPro" id="IPR000866">
    <property type="entry name" value="AhpC/TSA"/>
</dbReference>
<feature type="domain" description="Thioredoxin" evidence="1">
    <location>
        <begin position="29"/>
        <end position="173"/>
    </location>
</feature>
<dbReference type="PANTHER" id="PTHR43640">
    <property type="entry name" value="OS07G0260300 PROTEIN"/>
    <property type="match status" value="1"/>
</dbReference>
<keyword evidence="3" id="KW-1185">Reference proteome</keyword>
<dbReference type="Pfam" id="PF00578">
    <property type="entry name" value="AhpC-TSA"/>
    <property type="match status" value="1"/>
</dbReference>
<sequence length="195" mass="21710">MRLISFFLSLSLFSVIFLHPKNTEAQEHIVSAKELEAIKLINLQGKQLSLTLKGAIVVVFLSPECPLCKNYLPTLKKLQGANPQVAFYGIFPGKSYSLKEINDLRNEYNINFALLKDSDKKLSAHLSATTTPEVVVINKLGAITYRGLIDNWASSLGKKRLVITERYLEDALADLLNGKQTFKETSPIGCLINDI</sequence>
<evidence type="ECO:0000313" key="3">
    <source>
        <dbReference type="Proteomes" id="UP000594759"/>
    </source>
</evidence>
<accession>A0A7S9L268</accession>
<protein>
    <submittedName>
        <fullName evidence="2">Redoxin domain-containing protein</fullName>
    </submittedName>
</protein>
<evidence type="ECO:0000313" key="2">
    <source>
        <dbReference type="EMBL" id="QPH41154.1"/>
    </source>
</evidence>
<dbReference type="SUPFAM" id="SSF52833">
    <property type="entry name" value="Thioredoxin-like"/>
    <property type="match status" value="1"/>
</dbReference>
<dbReference type="KEGG" id="pex:IZT61_07815"/>
<name>A0A7S9L268_9SPHI</name>
<dbReference type="AlphaFoldDB" id="A0A7S9L268"/>
<gene>
    <name evidence="2" type="ORF">IZT61_07815</name>
</gene>
<dbReference type="RefSeq" id="WP_196100605.1">
    <property type="nucleotide sequence ID" value="NZ_CP064939.1"/>
</dbReference>
<dbReference type="GO" id="GO:0016209">
    <property type="term" value="F:antioxidant activity"/>
    <property type="evidence" value="ECO:0007669"/>
    <property type="project" value="InterPro"/>
</dbReference>
<dbReference type="PANTHER" id="PTHR43640:SF1">
    <property type="entry name" value="THIOREDOXIN-DEPENDENT PEROXIREDOXIN"/>
    <property type="match status" value="1"/>
</dbReference>